<feature type="compositionally biased region" description="Low complexity" evidence="1">
    <location>
        <begin position="38"/>
        <end position="49"/>
    </location>
</feature>
<keyword evidence="2" id="KW-1133">Transmembrane helix</keyword>
<organism evidence="3 4">
    <name type="scientific">Corynebacterium variabile</name>
    <dbReference type="NCBI Taxonomy" id="1727"/>
    <lineage>
        <taxon>Bacteria</taxon>
        <taxon>Bacillati</taxon>
        <taxon>Actinomycetota</taxon>
        <taxon>Actinomycetes</taxon>
        <taxon>Mycobacteriales</taxon>
        <taxon>Corynebacteriaceae</taxon>
        <taxon>Corynebacterium</taxon>
    </lineage>
</organism>
<protein>
    <submittedName>
        <fullName evidence="3">Uncharacterized protein</fullName>
    </submittedName>
</protein>
<sequence length="107" mass="11722">MGWSVVGVWLTVLSSGTGGLNLNWYLSERNPVCGARPGDSGRTGSSTGSLPPIQRDRSEYHPHQPGIHSARDTQILTRRYPQRDILFDSLWLLSAGSAIFKLSAKLT</sequence>
<dbReference type="AlphaFoldDB" id="A0A4Y4C2F8"/>
<feature type="region of interest" description="Disordered" evidence="1">
    <location>
        <begin position="35"/>
        <end position="72"/>
    </location>
</feature>
<gene>
    <name evidence="3" type="ORF">CVA01_22020</name>
</gene>
<accession>A0A4Y4C2F8</accession>
<comment type="caution">
    <text evidence="3">The sequence shown here is derived from an EMBL/GenBank/DDBJ whole genome shotgun (WGS) entry which is preliminary data.</text>
</comment>
<dbReference type="EMBL" id="BJNT01000017">
    <property type="protein sequence ID" value="GEC86888.1"/>
    <property type="molecule type" value="Genomic_DNA"/>
</dbReference>
<proteinExistence type="predicted"/>
<feature type="transmembrane region" description="Helical" evidence="2">
    <location>
        <begin position="6"/>
        <end position="26"/>
    </location>
</feature>
<evidence type="ECO:0000313" key="3">
    <source>
        <dbReference type="EMBL" id="GEC86888.1"/>
    </source>
</evidence>
<keyword evidence="2" id="KW-0472">Membrane</keyword>
<reference evidence="3 4" key="1">
    <citation type="submission" date="2019-06" db="EMBL/GenBank/DDBJ databases">
        <title>Whole genome shotgun sequence of Corynebacterium variabile NBRC 15286.</title>
        <authorList>
            <person name="Hosoyama A."/>
            <person name="Uohara A."/>
            <person name="Ohji S."/>
            <person name="Ichikawa N."/>
        </authorList>
    </citation>
    <scope>NUCLEOTIDE SEQUENCE [LARGE SCALE GENOMIC DNA]</scope>
    <source>
        <strain evidence="3 4">NBRC 15286</strain>
    </source>
</reference>
<dbReference type="Proteomes" id="UP000319986">
    <property type="component" value="Unassembled WGS sequence"/>
</dbReference>
<name>A0A4Y4C2F8_9CORY</name>
<evidence type="ECO:0000256" key="1">
    <source>
        <dbReference type="SAM" id="MobiDB-lite"/>
    </source>
</evidence>
<evidence type="ECO:0000256" key="2">
    <source>
        <dbReference type="SAM" id="Phobius"/>
    </source>
</evidence>
<evidence type="ECO:0000313" key="4">
    <source>
        <dbReference type="Proteomes" id="UP000319986"/>
    </source>
</evidence>
<keyword evidence="2" id="KW-0812">Transmembrane</keyword>